<comment type="caution">
    <text evidence="1">The sequence shown here is derived from an EMBL/GenBank/DDBJ whole genome shotgun (WGS) entry which is preliminary data.</text>
</comment>
<organism evidence="1 2">
    <name type="scientific">Patagioenas fasciata monilis</name>
    <dbReference type="NCBI Taxonomy" id="372326"/>
    <lineage>
        <taxon>Eukaryota</taxon>
        <taxon>Metazoa</taxon>
        <taxon>Chordata</taxon>
        <taxon>Craniata</taxon>
        <taxon>Vertebrata</taxon>
        <taxon>Euteleostomi</taxon>
        <taxon>Archelosauria</taxon>
        <taxon>Archosauria</taxon>
        <taxon>Dinosauria</taxon>
        <taxon>Saurischia</taxon>
        <taxon>Theropoda</taxon>
        <taxon>Coelurosauria</taxon>
        <taxon>Aves</taxon>
        <taxon>Neognathae</taxon>
        <taxon>Neoaves</taxon>
        <taxon>Columbimorphae</taxon>
        <taxon>Columbiformes</taxon>
        <taxon>Columbidae</taxon>
        <taxon>Patagioenas</taxon>
    </lineage>
</organism>
<protein>
    <submittedName>
        <fullName evidence="1">Uncharacterized protein</fullName>
    </submittedName>
</protein>
<dbReference type="EMBL" id="LSYS01009608">
    <property type="protein sequence ID" value="OPJ66272.1"/>
    <property type="molecule type" value="Genomic_DNA"/>
</dbReference>
<dbReference type="Proteomes" id="UP000190648">
    <property type="component" value="Unassembled WGS sequence"/>
</dbReference>
<keyword evidence="2" id="KW-1185">Reference proteome</keyword>
<evidence type="ECO:0000313" key="2">
    <source>
        <dbReference type="Proteomes" id="UP000190648"/>
    </source>
</evidence>
<proteinExistence type="predicted"/>
<dbReference type="AlphaFoldDB" id="A0A1V4J1U9"/>
<gene>
    <name evidence="1" type="ORF">AV530_006652</name>
</gene>
<name>A0A1V4J1U9_PATFA</name>
<dbReference type="OrthoDB" id="6621890at2759"/>
<dbReference type="STRING" id="372326.A0A1V4J1U9"/>
<evidence type="ECO:0000313" key="1">
    <source>
        <dbReference type="EMBL" id="OPJ66272.1"/>
    </source>
</evidence>
<sequence>MGMFFVLMQMLGRPPDLRSWGAGTPGLRQPVLRLANQKFPSAVSMLSDDLLKFYHHITHAMLGDDAQLMKALERVLYPHLPAYWANLQAVLDNCLASNMQVKADGHKVYGAIPVAVERLLKMKEQPGIHRDGANTNVLPEGPVLSLHRTYAELDFFGNSLDTRFGAGTPAAPPPDCTCRTAHRERGGGRGTSACCCCCSDHQHHRITTITGSPHPSLRSHRAL</sequence>
<reference evidence="1 2" key="1">
    <citation type="submission" date="2016-02" db="EMBL/GenBank/DDBJ databases">
        <title>Band-tailed pigeon sequencing and assembly.</title>
        <authorList>
            <person name="Soares A.E."/>
            <person name="Novak B.J."/>
            <person name="Rice E.S."/>
            <person name="O'Connell B."/>
            <person name="Chang D."/>
            <person name="Weber S."/>
            <person name="Shapiro B."/>
        </authorList>
    </citation>
    <scope>NUCLEOTIDE SEQUENCE [LARGE SCALE GENOMIC DNA]</scope>
    <source>
        <strain evidence="1">BTP2013</strain>
        <tissue evidence="1">Blood</tissue>
    </source>
</reference>
<accession>A0A1V4J1U9</accession>